<keyword evidence="8" id="KW-0067">ATP-binding</keyword>
<dbReference type="PANTHER" id="PTHR27005:SF388">
    <property type="entry name" value="MITOGEN-ACTIVATED PROTEIN (MAP) KINASE KINASE KINASE 10-RELATED"/>
    <property type="match status" value="1"/>
</dbReference>
<dbReference type="Pfam" id="PF07714">
    <property type="entry name" value="PK_Tyr_Ser-Thr"/>
    <property type="match status" value="1"/>
</dbReference>
<dbReference type="Proteomes" id="UP000326396">
    <property type="component" value="Linkage Group LG1"/>
</dbReference>
<dbReference type="CDD" id="cd14066">
    <property type="entry name" value="STKc_IRAK"/>
    <property type="match status" value="1"/>
</dbReference>
<dbReference type="Gene3D" id="1.10.510.10">
    <property type="entry name" value="Transferase(Phosphotransferase) domain 1"/>
    <property type="match status" value="1"/>
</dbReference>
<evidence type="ECO:0000256" key="13">
    <source>
        <dbReference type="SAM" id="Phobius"/>
    </source>
</evidence>
<evidence type="ECO:0000256" key="3">
    <source>
        <dbReference type="ARBA" id="ARBA00022679"/>
    </source>
</evidence>
<dbReference type="Gene3D" id="3.30.200.20">
    <property type="entry name" value="Phosphorylase Kinase, domain 1"/>
    <property type="match status" value="1"/>
</dbReference>
<dbReference type="FunFam" id="3.30.200.20:FF:000043">
    <property type="entry name" value="Wall-associated receptor kinase 2"/>
    <property type="match status" value="1"/>
</dbReference>
<evidence type="ECO:0000256" key="11">
    <source>
        <dbReference type="ARBA" id="ARBA00047558"/>
    </source>
</evidence>
<dbReference type="InterPro" id="IPR045274">
    <property type="entry name" value="WAK-like"/>
</dbReference>
<proteinExistence type="predicted"/>
<dbReference type="SMART" id="SM00220">
    <property type="entry name" value="S_TKc"/>
    <property type="match status" value="1"/>
</dbReference>
<evidence type="ECO:0000256" key="1">
    <source>
        <dbReference type="ARBA" id="ARBA00004479"/>
    </source>
</evidence>
<keyword evidence="16" id="KW-1185">Reference proteome</keyword>
<dbReference type="InterPro" id="IPR001245">
    <property type="entry name" value="Ser-Thr/Tyr_kinase_cat_dom"/>
</dbReference>
<reference evidence="15 16" key="1">
    <citation type="submission" date="2019-05" db="EMBL/GenBank/DDBJ databases">
        <title>Mikania micrantha, genome provides insights into the molecular mechanism of rapid growth.</title>
        <authorList>
            <person name="Liu B."/>
        </authorList>
    </citation>
    <scope>NUCLEOTIDE SEQUENCE [LARGE SCALE GENOMIC DNA]</scope>
    <source>
        <strain evidence="15">NLD-2019</strain>
        <tissue evidence="15">Leaf</tissue>
    </source>
</reference>
<keyword evidence="6" id="KW-0547">Nucleotide-binding</keyword>
<comment type="catalytic activity">
    <reaction evidence="11">
        <text>L-seryl-[protein] + ATP = O-phospho-L-seryl-[protein] + ADP + H(+)</text>
        <dbReference type="Rhea" id="RHEA:17989"/>
        <dbReference type="Rhea" id="RHEA-COMP:9863"/>
        <dbReference type="Rhea" id="RHEA-COMP:11604"/>
        <dbReference type="ChEBI" id="CHEBI:15378"/>
        <dbReference type="ChEBI" id="CHEBI:29999"/>
        <dbReference type="ChEBI" id="CHEBI:30616"/>
        <dbReference type="ChEBI" id="CHEBI:83421"/>
        <dbReference type="ChEBI" id="CHEBI:456216"/>
    </reaction>
</comment>
<evidence type="ECO:0000313" key="15">
    <source>
        <dbReference type="EMBL" id="KAD7478386.1"/>
    </source>
</evidence>
<dbReference type="InterPro" id="IPR008271">
    <property type="entry name" value="Ser/Thr_kinase_AS"/>
</dbReference>
<dbReference type="InterPro" id="IPR011009">
    <property type="entry name" value="Kinase-like_dom_sf"/>
</dbReference>
<dbReference type="GO" id="GO:0005886">
    <property type="term" value="C:plasma membrane"/>
    <property type="evidence" value="ECO:0007669"/>
    <property type="project" value="TreeGrafter"/>
</dbReference>
<dbReference type="PROSITE" id="PS00108">
    <property type="entry name" value="PROTEIN_KINASE_ST"/>
    <property type="match status" value="1"/>
</dbReference>
<evidence type="ECO:0000256" key="9">
    <source>
        <dbReference type="ARBA" id="ARBA00022989"/>
    </source>
</evidence>
<keyword evidence="9 13" id="KW-1133">Transmembrane helix</keyword>
<sequence length="681" mass="76317">MLIFLSLAAASLAVSKYSKPGCNDTCGNNVDCISSKPYLSAALNHRLEVLSVNLEDQTVTVNMPKISGCSQTMSIDLGRSPFLYSKSHNKLVAEGCGNAVMMDHGSVLTGCSTSCVNGTVSDKNNCLGISCCQTTIPYYLKLYTMNLTRLERQGGDGGCGSAFLVDKNSSDEPFVVRDGSFVPVSLLWTLADSEQVTCCDYRMTKRLKVDMHNGTTVDTWKCYYDYYYYHNNRPFEGSPYLIDGCQDTEECAKCEVDKDYSCDYTRIYDVDGLAKEWNFTCGYQGHFDNTKLSVIVYSILAGVWITWFLGLIAFIYASYKLIKKKITKRQRKNVFKRINGGLLLKHQEEIDPSLVNKTILFTSRELAKATDNFNENRVLGQGGQGTVYKGMLADGKIVAIKKSKLADESQLEQFINEVVILSQVNHRNLVKLLGCCLETEVPLLVFEFIPNGNLYDRIHDASHEFPLSFNMRLQIVVEVAQALAYLHSATSIPIYHRDIKTSNILLDDKYRAKVSDFGTSRFVSVDQTHLTTLVKGTLGYLDPEYFQTNQFTEKSDVYSFGVVMVELLTGEMPISLTRFGENRSLVAHFMLAMDEGRVMSIFDAKVVKEGTRDELLNLAKIAMQCLNPIGKNRPSMKEVAIELEIIRTSHNPFMVQTNIEQVMQGEGISVQTYGRSTSTFQ</sequence>
<accession>A0A5N6Q2T3</accession>
<dbReference type="GO" id="GO:0007166">
    <property type="term" value="P:cell surface receptor signaling pathway"/>
    <property type="evidence" value="ECO:0007669"/>
    <property type="project" value="InterPro"/>
</dbReference>
<evidence type="ECO:0000256" key="7">
    <source>
        <dbReference type="ARBA" id="ARBA00022777"/>
    </source>
</evidence>
<evidence type="ECO:0000313" key="16">
    <source>
        <dbReference type="Proteomes" id="UP000326396"/>
    </source>
</evidence>
<dbReference type="InterPro" id="IPR000719">
    <property type="entry name" value="Prot_kinase_dom"/>
</dbReference>
<dbReference type="PANTHER" id="PTHR27005">
    <property type="entry name" value="WALL-ASSOCIATED RECEPTOR KINASE-LIKE 21"/>
    <property type="match status" value="1"/>
</dbReference>
<evidence type="ECO:0000256" key="5">
    <source>
        <dbReference type="ARBA" id="ARBA00022729"/>
    </source>
</evidence>
<dbReference type="GO" id="GO:0005524">
    <property type="term" value="F:ATP binding"/>
    <property type="evidence" value="ECO:0007669"/>
    <property type="project" value="UniProtKB-KW"/>
</dbReference>
<comment type="subcellular location">
    <subcellularLocation>
        <location evidence="1">Membrane</location>
        <topology evidence="1">Single-pass type I membrane protein</topology>
    </subcellularLocation>
</comment>
<dbReference type="SUPFAM" id="SSF56112">
    <property type="entry name" value="Protein kinase-like (PK-like)"/>
    <property type="match status" value="1"/>
</dbReference>
<evidence type="ECO:0000259" key="14">
    <source>
        <dbReference type="PROSITE" id="PS50011"/>
    </source>
</evidence>
<evidence type="ECO:0000256" key="12">
    <source>
        <dbReference type="ARBA" id="ARBA00047951"/>
    </source>
</evidence>
<keyword evidence="5" id="KW-0732">Signal</keyword>
<evidence type="ECO:0000256" key="4">
    <source>
        <dbReference type="ARBA" id="ARBA00022692"/>
    </source>
</evidence>
<organism evidence="15 16">
    <name type="scientific">Mikania micrantha</name>
    <name type="common">bitter vine</name>
    <dbReference type="NCBI Taxonomy" id="192012"/>
    <lineage>
        <taxon>Eukaryota</taxon>
        <taxon>Viridiplantae</taxon>
        <taxon>Streptophyta</taxon>
        <taxon>Embryophyta</taxon>
        <taxon>Tracheophyta</taxon>
        <taxon>Spermatophyta</taxon>
        <taxon>Magnoliopsida</taxon>
        <taxon>eudicotyledons</taxon>
        <taxon>Gunneridae</taxon>
        <taxon>Pentapetalae</taxon>
        <taxon>asterids</taxon>
        <taxon>campanulids</taxon>
        <taxon>Asterales</taxon>
        <taxon>Asteraceae</taxon>
        <taxon>Asteroideae</taxon>
        <taxon>Heliantheae alliance</taxon>
        <taxon>Eupatorieae</taxon>
        <taxon>Mikania</taxon>
    </lineage>
</organism>
<gene>
    <name evidence="15" type="ORF">E3N88_01522</name>
</gene>
<feature type="domain" description="Protein kinase" evidence="14">
    <location>
        <begin position="373"/>
        <end position="654"/>
    </location>
</feature>
<name>A0A5N6Q2T3_9ASTR</name>
<keyword evidence="10 13" id="KW-0472">Membrane</keyword>
<dbReference type="FunFam" id="1.10.510.10:FF:000084">
    <property type="entry name" value="Wall-associated receptor kinase 2"/>
    <property type="match status" value="1"/>
</dbReference>
<keyword evidence="3" id="KW-0808">Transferase</keyword>
<protein>
    <recommendedName>
        <fullName evidence="14">Protein kinase domain-containing protein</fullName>
    </recommendedName>
</protein>
<feature type="transmembrane region" description="Helical" evidence="13">
    <location>
        <begin position="294"/>
        <end position="319"/>
    </location>
</feature>
<dbReference type="OrthoDB" id="4062651at2759"/>
<keyword evidence="2" id="KW-0723">Serine/threonine-protein kinase</keyword>
<evidence type="ECO:0000256" key="2">
    <source>
        <dbReference type="ARBA" id="ARBA00022527"/>
    </source>
</evidence>
<dbReference type="GO" id="GO:0004674">
    <property type="term" value="F:protein serine/threonine kinase activity"/>
    <property type="evidence" value="ECO:0007669"/>
    <property type="project" value="UniProtKB-KW"/>
</dbReference>
<comment type="caution">
    <text evidence="15">The sequence shown here is derived from an EMBL/GenBank/DDBJ whole genome shotgun (WGS) entry which is preliminary data.</text>
</comment>
<evidence type="ECO:0000256" key="10">
    <source>
        <dbReference type="ARBA" id="ARBA00023136"/>
    </source>
</evidence>
<keyword evidence="7" id="KW-0418">Kinase</keyword>
<evidence type="ECO:0000256" key="6">
    <source>
        <dbReference type="ARBA" id="ARBA00022741"/>
    </source>
</evidence>
<keyword evidence="4 13" id="KW-0812">Transmembrane</keyword>
<comment type="catalytic activity">
    <reaction evidence="12">
        <text>L-threonyl-[protein] + ATP = O-phospho-L-threonyl-[protein] + ADP + H(+)</text>
        <dbReference type="Rhea" id="RHEA:46608"/>
        <dbReference type="Rhea" id="RHEA-COMP:11060"/>
        <dbReference type="Rhea" id="RHEA-COMP:11605"/>
        <dbReference type="ChEBI" id="CHEBI:15378"/>
        <dbReference type="ChEBI" id="CHEBI:30013"/>
        <dbReference type="ChEBI" id="CHEBI:30616"/>
        <dbReference type="ChEBI" id="CHEBI:61977"/>
        <dbReference type="ChEBI" id="CHEBI:456216"/>
    </reaction>
</comment>
<dbReference type="EMBL" id="SZYD01000001">
    <property type="protein sequence ID" value="KAD7478386.1"/>
    <property type="molecule type" value="Genomic_DNA"/>
</dbReference>
<evidence type="ECO:0000256" key="8">
    <source>
        <dbReference type="ARBA" id="ARBA00022840"/>
    </source>
</evidence>
<dbReference type="AlphaFoldDB" id="A0A5N6Q2T3"/>
<dbReference type="PROSITE" id="PS50011">
    <property type="entry name" value="PROTEIN_KINASE_DOM"/>
    <property type="match status" value="1"/>
</dbReference>